<sequence>MTQLFIAQVRSAAGPRPLVTVRTASEGEARLFVEAQYPEDTVEAVVEPGDWVSDEDTGSEPGDVREHPGVTWQPPAGGAA</sequence>
<reference evidence="2 3" key="1">
    <citation type="submission" date="2019-09" db="EMBL/GenBank/DDBJ databases">
        <title>YIM 132548 draft genome.</title>
        <authorList>
            <person name="Jiang L."/>
        </authorList>
    </citation>
    <scope>NUCLEOTIDE SEQUENCE [LARGE SCALE GENOMIC DNA]</scope>
    <source>
        <strain evidence="2 3">YIM 132548</strain>
    </source>
</reference>
<dbReference type="AlphaFoldDB" id="A0A6N6MUC4"/>
<organism evidence="2 3">
    <name type="scientific">Methylobacterium planeticum</name>
    <dbReference type="NCBI Taxonomy" id="2615211"/>
    <lineage>
        <taxon>Bacteria</taxon>
        <taxon>Pseudomonadati</taxon>
        <taxon>Pseudomonadota</taxon>
        <taxon>Alphaproteobacteria</taxon>
        <taxon>Hyphomicrobiales</taxon>
        <taxon>Methylobacteriaceae</taxon>
        <taxon>Methylobacterium</taxon>
    </lineage>
</organism>
<evidence type="ECO:0000256" key="1">
    <source>
        <dbReference type="SAM" id="MobiDB-lite"/>
    </source>
</evidence>
<dbReference type="Proteomes" id="UP000441523">
    <property type="component" value="Unassembled WGS sequence"/>
</dbReference>
<gene>
    <name evidence="2" type="ORF">F6X51_06155</name>
</gene>
<protein>
    <submittedName>
        <fullName evidence="2">Uncharacterized protein</fullName>
    </submittedName>
</protein>
<dbReference type="EMBL" id="VZZJ01000004">
    <property type="protein sequence ID" value="KAB1074709.1"/>
    <property type="molecule type" value="Genomic_DNA"/>
</dbReference>
<accession>A0A6N6MUC4</accession>
<comment type="caution">
    <text evidence="2">The sequence shown here is derived from an EMBL/GenBank/DDBJ whole genome shotgun (WGS) entry which is preliminary data.</text>
</comment>
<proteinExistence type="predicted"/>
<evidence type="ECO:0000313" key="2">
    <source>
        <dbReference type="EMBL" id="KAB1074709.1"/>
    </source>
</evidence>
<keyword evidence="3" id="KW-1185">Reference proteome</keyword>
<feature type="region of interest" description="Disordered" evidence="1">
    <location>
        <begin position="48"/>
        <end position="80"/>
    </location>
</feature>
<dbReference type="RefSeq" id="WP_150962350.1">
    <property type="nucleotide sequence ID" value="NZ_VZZJ01000004.1"/>
</dbReference>
<name>A0A6N6MUC4_9HYPH</name>
<evidence type="ECO:0000313" key="3">
    <source>
        <dbReference type="Proteomes" id="UP000441523"/>
    </source>
</evidence>